<dbReference type="Proteomes" id="UP000327157">
    <property type="component" value="Chromosome 3"/>
</dbReference>
<feature type="chain" id="PRO_5024353930" evidence="1">
    <location>
        <begin position="22"/>
        <end position="115"/>
    </location>
</feature>
<dbReference type="EMBL" id="SMOL01000402">
    <property type="protein sequence ID" value="KAB2614900.1"/>
    <property type="molecule type" value="Genomic_DNA"/>
</dbReference>
<dbReference type="AlphaFoldDB" id="A0A5N5GNR8"/>
<evidence type="ECO:0000313" key="2">
    <source>
        <dbReference type="EMBL" id="KAB2614900.1"/>
    </source>
</evidence>
<keyword evidence="3" id="KW-1185">Reference proteome</keyword>
<comment type="caution">
    <text evidence="2">The sequence shown here is derived from an EMBL/GenBank/DDBJ whole genome shotgun (WGS) entry which is preliminary data.</text>
</comment>
<organism evidence="2 3">
    <name type="scientific">Pyrus ussuriensis x Pyrus communis</name>
    <dbReference type="NCBI Taxonomy" id="2448454"/>
    <lineage>
        <taxon>Eukaryota</taxon>
        <taxon>Viridiplantae</taxon>
        <taxon>Streptophyta</taxon>
        <taxon>Embryophyta</taxon>
        <taxon>Tracheophyta</taxon>
        <taxon>Spermatophyta</taxon>
        <taxon>Magnoliopsida</taxon>
        <taxon>eudicotyledons</taxon>
        <taxon>Gunneridae</taxon>
        <taxon>Pentapetalae</taxon>
        <taxon>rosids</taxon>
        <taxon>fabids</taxon>
        <taxon>Rosales</taxon>
        <taxon>Rosaceae</taxon>
        <taxon>Amygdaloideae</taxon>
        <taxon>Maleae</taxon>
        <taxon>Pyrus</taxon>
    </lineage>
</organism>
<evidence type="ECO:0000256" key="1">
    <source>
        <dbReference type="SAM" id="SignalP"/>
    </source>
</evidence>
<accession>A0A5N5GNR8</accession>
<evidence type="ECO:0000313" key="3">
    <source>
        <dbReference type="Proteomes" id="UP000327157"/>
    </source>
</evidence>
<reference evidence="2 3" key="1">
    <citation type="submission" date="2019-09" db="EMBL/GenBank/DDBJ databases">
        <authorList>
            <person name="Ou C."/>
        </authorList>
    </citation>
    <scope>NUCLEOTIDE SEQUENCE [LARGE SCALE GENOMIC DNA]</scope>
    <source>
        <strain evidence="2">S2</strain>
        <tissue evidence="2">Leaf</tissue>
    </source>
</reference>
<proteinExistence type="predicted"/>
<gene>
    <name evidence="2" type="ORF">D8674_021488</name>
</gene>
<keyword evidence="1" id="KW-0732">Signal</keyword>
<protein>
    <submittedName>
        <fullName evidence="2">U-box domain-containing protein 28-like</fullName>
    </submittedName>
</protein>
<name>A0A5N5GNR8_9ROSA</name>
<reference evidence="3" key="2">
    <citation type="submission" date="2019-10" db="EMBL/GenBank/DDBJ databases">
        <title>A de novo genome assembly of a pear dwarfing rootstock.</title>
        <authorList>
            <person name="Wang F."/>
            <person name="Wang J."/>
            <person name="Li S."/>
            <person name="Zhang Y."/>
            <person name="Fang M."/>
            <person name="Ma L."/>
            <person name="Zhao Y."/>
            <person name="Jiang S."/>
        </authorList>
    </citation>
    <scope>NUCLEOTIDE SEQUENCE [LARGE SCALE GENOMIC DNA]</scope>
</reference>
<sequence length="115" mass="12902">MFHSIVSACSIVVLNTFSSLCTILDTYLPSSHIFPDPSFTDEVVSSTFNTFSTVAVVEFESHRNLDSSYTAFKWINLTFTLFGVDRASKQERLTSMSVESSPNSMVYPSPLLWLQ</sequence>
<reference evidence="2 3" key="3">
    <citation type="submission" date="2019-11" db="EMBL/GenBank/DDBJ databases">
        <title>A de novo genome assembly of a pear dwarfing rootstock.</title>
        <authorList>
            <person name="Wang F."/>
            <person name="Wang J."/>
            <person name="Li S."/>
            <person name="Zhang Y."/>
            <person name="Fang M."/>
            <person name="Ma L."/>
            <person name="Zhao Y."/>
            <person name="Jiang S."/>
        </authorList>
    </citation>
    <scope>NUCLEOTIDE SEQUENCE [LARGE SCALE GENOMIC DNA]</scope>
    <source>
        <strain evidence="2">S2</strain>
        <tissue evidence="2">Leaf</tissue>
    </source>
</reference>
<feature type="signal peptide" evidence="1">
    <location>
        <begin position="1"/>
        <end position="21"/>
    </location>
</feature>